<dbReference type="RefSeq" id="WP_242669894.1">
    <property type="nucleotide sequence ID" value="NZ_SHTF01000017.1"/>
</dbReference>
<accession>A0A4V2NAF6</accession>
<dbReference type="Proteomes" id="UP000292787">
    <property type="component" value="Unassembled WGS sequence"/>
</dbReference>
<name>A0A4V2NAF6_BIFLL</name>
<dbReference type="EMBL" id="SHTF01000017">
    <property type="protein sequence ID" value="TCF63858.1"/>
    <property type="molecule type" value="Genomic_DNA"/>
</dbReference>
<evidence type="ECO:0000313" key="3">
    <source>
        <dbReference type="Proteomes" id="UP000292787"/>
    </source>
</evidence>
<organism evidence="2 3">
    <name type="scientific">Bifidobacterium longum subsp. longum</name>
    <dbReference type="NCBI Taxonomy" id="1679"/>
    <lineage>
        <taxon>Bacteria</taxon>
        <taxon>Bacillati</taxon>
        <taxon>Actinomycetota</taxon>
        <taxon>Actinomycetes</taxon>
        <taxon>Bifidobacteriales</taxon>
        <taxon>Bifidobacteriaceae</taxon>
        <taxon>Bifidobacterium</taxon>
    </lineage>
</organism>
<feature type="region of interest" description="Disordered" evidence="1">
    <location>
        <begin position="174"/>
        <end position="230"/>
    </location>
</feature>
<protein>
    <submittedName>
        <fullName evidence="2">Uncharacterized protein</fullName>
    </submittedName>
</protein>
<feature type="compositionally biased region" description="Polar residues" evidence="1">
    <location>
        <begin position="183"/>
        <end position="226"/>
    </location>
</feature>
<reference evidence="2 3" key="1">
    <citation type="journal article" date="2018" name="Sci. Rep.">
        <title>Genomic diversity and distribution of Bifidobacterium longum subsp. longum across the human lifespan.</title>
        <authorList>
            <person name="Odamaki T."/>
            <person name="Bottacini F."/>
            <person name="Kato K."/>
            <person name="Mitsuyama E."/>
            <person name="Yoshida K."/>
            <person name="Horigome A."/>
            <person name="Xiao J.Z."/>
            <person name="van Sinderen D."/>
        </authorList>
    </citation>
    <scope>NUCLEOTIDE SEQUENCE [LARGE SCALE GENOMIC DNA]</scope>
    <source>
        <strain evidence="2 3">MCC10116</strain>
    </source>
</reference>
<evidence type="ECO:0000313" key="2">
    <source>
        <dbReference type="EMBL" id="TCF63858.1"/>
    </source>
</evidence>
<dbReference type="AlphaFoldDB" id="A0A4V2NAF6"/>
<comment type="caution">
    <text evidence="2">The sequence shown here is derived from an EMBL/GenBank/DDBJ whole genome shotgun (WGS) entry which is preliminary data.</text>
</comment>
<feature type="compositionally biased region" description="Polar residues" evidence="1">
    <location>
        <begin position="260"/>
        <end position="271"/>
    </location>
</feature>
<proteinExistence type="predicted"/>
<evidence type="ECO:0000256" key="1">
    <source>
        <dbReference type="SAM" id="MobiDB-lite"/>
    </source>
</evidence>
<feature type="region of interest" description="Disordered" evidence="1">
    <location>
        <begin position="246"/>
        <end position="307"/>
    </location>
</feature>
<sequence>MRQYALIHRAILDDPSWRCLTRSQQNLYLLLLLKLSTNLCGVVDWRPKKLAVNASDMTVETIEADAVVLEKKLYIVRDEDTDEVLIRSFLRNDAPLKSSKTAIAVRSSYTDTASSKLRGVIVFELQRLYKEQRDWQGWDQVRDLLDLPSIDPRRIVSGGEEAVSDALKRYQESSFSPLRDTSFDTPSDGISQGVSDTPSDGASQGVSDTPSDGASQGVSDTQSDSYSPLIPNTLYLIPNSSIRAKNEKSADKSASEPENENASFEASQSSSRVEETSPVQKKPSAVSSKKRKVPKKEKKPTARQTVLAPDWKPSPELRIATAKAGVNLIREVTLFVAYYTQEKPEHRSANWDATYRRWLERDIQNLKMGRDPNNIALHPENLPVNGRLPKSMLNDMHNEELQARAAAWDEAHPREEEFDEL</sequence>
<feature type="compositionally biased region" description="Basic residues" evidence="1">
    <location>
        <begin position="288"/>
        <end position="298"/>
    </location>
</feature>
<feature type="compositionally biased region" description="Basic and acidic residues" evidence="1">
    <location>
        <begin position="246"/>
        <end position="255"/>
    </location>
</feature>
<gene>
    <name evidence="2" type="ORF">MCC10116_1291</name>
</gene>